<feature type="transmembrane region" description="Helical" evidence="5">
    <location>
        <begin position="91"/>
        <end position="113"/>
    </location>
</feature>
<feature type="coiled-coil region" evidence="4">
    <location>
        <begin position="185"/>
        <end position="212"/>
    </location>
</feature>
<keyword evidence="3" id="KW-0597">Phosphoprotein</keyword>
<dbReference type="Pfam" id="PF02518">
    <property type="entry name" value="HATPase_c"/>
    <property type="match status" value="1"/>
</dbReference>
<dbReference type="InterPro" id="IPR005467">
    <property type="entry name" value="His_kinase_dom"/>
</dbReference>
<keyword evidence="7" id="KW-0418">Kinase</keyword>
<dbReference type="CDD" id="cd00082">
    <property type="entry name" value="HisKA"/>
    <property type="match status" value="1"/>
</dbReference>
<dbReference type="GO" id="GO:0016301">
    <property type="term" value="F:kinase activity"/>
    <property type="evidence" value="ECO:0007669"/>
    <property type="project" value="UniProtKB-KW"/>
</dbReference>
<proteinExistence type="predicted"/>
<keyword evidence="5" id="KW-0472">Membrane</keyword>
<feature type="domain" description="Histidine kinase" evidence="6">
    <location>
        <begin position="221"/>
        <end position="460"/>
    </location>
</feature>
<name>A0ABW5MAT3_9BACT</name>
<dbReference type="Gene3D" id="1.10.287.130">
    <property type="match status" value="1"/>
</dbReference>
<keyword evidence="4" id="KW-0175">Coiled coil</keyword>
<dbReference type="PRINTS" id="PR00344">
    <property type="entry name" value="BCTRLSENSOR"/>
</dbReference>
<dbReference type="Pfam" id="PF00512">
    <property type="entry name" value="HisKA"/>
    <property type="match status" value="1"/>
</dbReference>
<dbReference type="SMART" id="SM00388">
    <property type="entry name" value="HisKA"/>
    <property type="match status" value="1"/>
</dbReference>
<evidence type="ECO:0000313" key="8">
    <source>
        <dbReference type="Proteomes" id="UP001597469"/>
    </source>
</evidence>
<protein>
    <recommendedName>
        <fullName evidence="2">histidine kinase</fullName>
        <ecNumber evidence="2">2.7.13.3</ecNumber>
    </recommendedName>
</protein>
<feature type="transmembrane region" description="Helical" evidence="5">
    <location>
        <begin position="26"/>
        <end position="45"/>
    </location>
</feature>
<evidence type="ECO:0000256" key="2">
    <source>
        <dbReference type="ARBA" id="ARBA00012438"/>
    </source>
</evidence>
<evidence type="ECO:0000256" key="4">
    <source>
        <dbReference type="SAM" id="Coils"/>
    </source>
</evidence>
<feature type="transmembrane region" description="Helical" evidence="5">
    <location>
        <begin position="163"/>
        <end position="181"/>
    </location>
</feature>
<comment type="catalytic activity">
    <reaction evidence="1">
        <text>ATP + protein L-histidine = ADP + protein N-phospho-L-histidine.</text>
        <dbReference type="EC" id="2.7.13.3"/>
    </reaction>
</comment>
<keyword evidence="5" id="KW-0812">Transmembrane</keyword>
<dbReference type="Gene3D" id="3.30.565.10">
    <property type="entry name" value="Histidine kinase-like ATPase, C-terminal domain"/>
    <property type="match status" value="1"/>
</dbReference>
<gene>
    <name evidence="7" type="ORF">ACFSUS_21265</name>
</gene>
<dbReference type="InterPro" id="IPR003661">
    <property type="entry name" value="HisK_dim/P_dom"/>
</dbReference>
<dbReference type="SMART" id="SM00387">
    <property type="entry name" value="HATPase_c"/>
    <property type="match status" value="1"/>
</dbReference>
<dbReference type="PROSITE" id="PS50109">
    <property type="entry name" value="HIS_KIN"/>
    <property type="match status" value="1"/>
</dbReference>
<dbReference type="InterPro" id="IPR036097">
    <property type="entry name" value="HisK_dim/P_sf"/>
</dbReference>
<feature type="transmembrane region" description="Helical" evidence="5">
    <location>
        <begin position="125"/>
        <end position="143"/>
    </location>
</feature>
<keyword evidence="5" id="KW-1133">Transmembrane helix</keyword>
<dbReference type="InterPro" id="IPR004358">
    <property type="entry name" value="Sig_transdc_His_kin-like_C"/>
</dbReference>
<comment type="caution">
    <text evidence="7">The sequence shown here is derived from an EMBL/GenBank/DDBJ whole genome shotgun (WGS) entry which is preliminary data.</text>
</comment>
<keyword evidence="7" id="KW-0808">Transferase</keyword>
<keyword evidence="8" id="KW-1185">Reference proteome</keyword>
<dbReference type="SUPFAM" id="SSF47384">
    <property type="entry name" value="Homodimeric domain of signal transducing histidine kinase"/>
    <property type="match status" value="1"/>
</dbReference>
<dbReference type="PANTHER" id="PTHR43065:SF42">
    <property type="entry name" value="TWO-COMPONENT SENSOR PPRA"/>
    <property type="match status" value="1"/>
</dbReference>
<sequence length="463" mass="50993">MLTKLISYFIPEAAHQTTESLRSARIMVSVFLVTGVLNFLFINVASMAQFRFVDYILLANGVICLLMAFLLRQGTPPLLCANLYQLNEWVGTVSTIWVAGGLHSTSTAGLLLTPMTSMLIAGRRSATVWLFVSIASLGFIYWYEVAVAPLPELFDRNQRYRLMLFNMIGIMAALFVNTLVFDIEKERAINNLIAKNEELKTAQQQLIQTEKLAALGELTAGVAHEIRNPLNFVNNFAELSVALVQELKAGVETDQTARTQTVLTLLSDNLTKIAHHGKRATSIVKSMLLHSRADVGAKRPTDLNGLANEYLYLAYHGLRAKDKSFTARLTTEFDPATGRVYCVPQELGRVLLNLYNNAFYAVQQKQRTIGSAYEPEVVVTTRRSSKGVEVLVRDNGSGIAPGVQTKIFQPFFSTKPTGQGTGLGLSIGYDIVTKGHGGELTVESVDGEFTQFRICLPINNAST</sequence>
<dbReference type="InterPro" id="IPR036890">
    <property type="entry name" value="HATPase_C_sf"/>
</dbReference>
<reference evidence="8" key="1">
    <citation type="journal article" date="2019" name="Int. J. Syst. Evol. Microbiol.">
        <title>The Global Catalogue of Microorganisms (GCM) 10K type strain sequencing project: providing services to taxonomists for standard genome sequencing and annotation.</title>
        <authorList>
            <consortium name="The Broad Institute Genomics Platform"/>
            <consortium name="The Broad Institute Genome Sequencing Center for Infectious Disease"/>
            <person name="Wu L."/>
            <person name="Ma J."/>
        </authorList>
    </citation>
    <scope>NUCLEOTIDE SEQUENCE [LARGE SCALE GENOMIC DNA]</scope>
    <source>
        <strain evidence="8">KCTC 42805</strain>
    </source>
</reference>
<dbReference type="SUPFAM" id="SSF55874">
    <property type="entry name" value="ATPase domain of HSP90 chaperone/DNA topoisomerase II/histidine kinase"/>
    <property type="match status" value="1"/>
</dbReference>
<dbReference type="EMBL" id="JBHULN010000016">
    <property type="protein sequence ID" value="MFD2573186.1"/>
    <property type="molecule type" value="Genomic_DNA"/>
</dbReference>
<evidence type="ECO:0000313" key="7">
    <source>
        <dbReference type="EMBL" id="MFD2573186.1"/>
    </source>
</evidence>
<accession>A0ABW5MAT3</accession>
<dbReference type="Proteomes" id="UP001597469">
    <property type="component" value="Unassembled WGS sequence"/>
</dbReference>
<dbReference type="PANTHER" id="PTHR43065">
    <property type="entry name" value="SENSOR HISTIDINE KINASE"/>
    <property type="match status" value="1"/>
</dbReference>
<evidence type="ECO:0000259" key="6">
    <source>
        <dbReference type="PROSITE" id="PS50109"/>
    </source>
</evidence>
<dbReference type="EC" id="2.7.13.3" evidence="2"/>
<dbReference type="InterPro" id="IPR003594">
    <property type="entry name" value="HATPase_dom"/>
</dbReference>
<evidence type="ECO:0000256" key="5">
    <source>
        <dbReference type="SAM" id="Phobius"/>
    </source>
</evidence>
<dbReference type="RefSeq" id="WP_381525782.1">
    <property type="nucleotide sequence ID" value="NZ_JBHULN010000016.1"/>
</dbReference>
<evidence type="ECO:0000256" key="1">
    <source>
        <dbReference type="ARBA" id="ARBA00000085"/>
    </source>
</evidence>
<feature type="transmembrane region" description="Helical" evidence="5">
    <location>
        <begin position="52"/>
        <end position="71"/>
    </location>
</feature>
<organism evidence="7 8">
    <name type="scientific">Spirosoma soli</name>
    <dbReference type="NCBI Taxonomy" id="1770529"/>
    <lineage>
        <taxon>Bacteria</taxon>
        <taxon>Pseudomonadati</taxon>
        <taxon>Bacteroidota</taxon>
        <taxon>Cytophagia</taxon>
        <taxon>Cytophagales</taxon>
        <taxon>Cytophagaceae</taxon>
        <taxon>Spirosoma</taxon>
    </lineage>
</organism>
<evidence type="ECO:0000256" key="3">
    <source>
        <dbReference type="ARBA" id="ARBA00022553"/>
    </source>
</evidence>